<dbReference type="Pfam" id="PF13639">
    <property type="entry name" value="zf-RING_2"/>
    <property type="match status" value="1"/>
</dbReference>
<dbReference type="AlphaFoldDB" id="A0A6C0J7X3"/>
<keyword evidence="3" id="KW-0862">Zinc</keyword>
<dbReference type="InterPro" id="IPR001841">
    <property type="entry name" value="Znf_RING"/>
</dbReference>
<proteinExistence type="predicted"/>
<dbReference type="SUPFAM" id="SSF57850">
    <property type="entry name" value="RING/U-box"/>
    <property type="match status" value="1"/>
</dbReference>
<dbReference type="SMART" id="SM00184">
    <property type="entry name" value="RING"/>
    <property type="match status" value="1"/>
</dbReference>
<reference evidence="5" key="1">
    <citation type="journal article" date="2020" name="Nature">
        <title>Giant virus diversity and host interactions through global metagenomics.</title>
        <authorList>
            <person name="Schulz F."/>
            <person name="Roux S."/>
            <person name="Paez-Espino D."/>
            <person name="Jungbluth S."/>
            <person name="Walsh D.A."/>
            <person name="Denef V.J."/>
            <person name="McMahon K.D."/>
            <person name="Konstantinidis K.T."/>
            <person name="Eloe-Fadrosh E.A."/>
            <person name="Kyrpides N.C."/>
            <person name="Woyke T."/>
        </authorList>
    </citation>
    <scope>NUCLEOTIDE SEQUENCE</scope>
    <source>
        <strain evidence="5">GVMAG-M-3300025860-20</strain>
    </source>
</reference>
<dbReference type="PANTHER" id="PTHR45798">
    <property type="entry name" value="RING-H2 FINGER PROTEIN ATL61-RELATED-RELATED"/>
    <property type="match status" value="1"/>
</dbReference>
<dbReference type="Gene3D" id="3.30.40.10">
    <property type="entry name" value="Zinc/RING finger domain, C3HC4 (zinc finger)"/>
    <property type="match status" value="1"/>
</dbReference>
<dbReference type="EMBL" id="MN740329">
    <property type="protein sequence ID" value="QHU00826.1"/>
    <property type="molecule type" value="Genomic_DNA"/>
</dbReference>
<sequence>MSCAICLNDYNKATISYTVTCGHFFHKTCIDTWQSYNTTCPLCRQKIVFNPFKSGISLYRYKPKTNYAIINLDKSTSRLNFVYFNKLNELKIPSHETYFICKINTDFDITANHIKIYNNILPLYRKLEYITGHKYKYNPFLPINENKKLLFFNTNNKRTIVPKRQKYKMIGLVFKVIKKHNKPIIIPVQIKYKLLITSIQ</sequence>
<evidence type="ECO:0000256" key="3">
    <source>
        <dbReference type="ARBA" id="ARBA00022833"/>
    </source>
</evidence>
<dbReference type="GO" id="GO:0008270">
    <property type="term" value="F:zinc ion binding"/>
    <property type="evidence" value="ECO:0007669"/>
    <property type="project" value="UniProtKB-KW"/>
</dbReference>
<accession>A0A6C0J7X3</accession>
<feature type="domain" description="RING-type" evidence="4">
    <location>
        <begin position="3"/>
        <end position="44"/>
    </location>
</feature>
<evidence type="ECO:0000256" key="2">
    <source>
        <dbReference type="ARBA" id="ARBA00022771"/>
    </source>
</evidence>
<protein>
    <recommendedName>
        <fullName evidence="4">RING-type domain-containing protein</fullName>
    </recommendedName>
</protein>
<dbReference type="PROSITE" id="PS50089">
    <property type="entry name" value="ZF_RING_2"/>
    <property type="match status" value="1"/>
</dbReference>
<evidence type="ECO:0000259" key="4">
    <source>
        <dbReference type="PROSITE" id="PS50089"/>
    </source>
</evidence>
<keyword evidence="1" id="KW-0479">Metal-binding</keyword>
<dbReference type="InterPro" id="IPR013083">
    <property type="entry name" value="Znf_RING/FYVE/PHD"/>
</dbReference>
<dbReference type="InterPro" id="IPR052788">
    <property type="entry name" value="RING-type_E3_ligase_ATL"/>
</dbReference>
<name>A0A6C0J7X3_9ZZZZ</name>
<evidence type="ECO:0000256" key="1">
    <source>
        <dbReference type="ARBA" id="ARBA00022723"/>
    </source>
</evidence>
<dbReference type="PROSITE" id="PS00282">
    <property type="entry name" value="KAZAL_1"/>
    <property type="match status" value="1"/>
</dbReference>
<dbReference type="PANTHER" id="PTHR45798:SF97">
    <property type="entry name" value="ALCOHOL-SENSITIVE RING FINGER PROTEIN 1"/>
    <property type="match status" value="1"/>
</dbReference>
<dbReference type="InterPro" id="IPR002350">
    <property type="entry name" value="Kazal_dom"/>
</dbReference>
<organism evidence="5">
    <name type="scientific">viral metagenome</name>
    <dbReference type="NCBI Taxonomy" id="1070528"/>
    <lineage>
        <taxon>unclassified sequences</taxon>
        <taxon>metagenomes</taxon>
        <taxon>organismal metagenomes</taxon>
    </lineage>
</organism>
<keyword evidence="2" id="KW-0863">Zinc-finger</keyword>
<evidence type="ECO:0000313" key="5">
    <source>
        <dbReference type="EMBL" id="QHU00826.1"/>
    </source>
</evidence>